<gene>
    <name evidence="3" type="ORF">BS297_11575</name>
</gene>
<feature type="compositionally biased region" description="Polar residues" evidence="1">
    <location>
        <begin position="433"/>
        <end position="442"/>
    </location>
</feature>
<organism evidence="3 4">
    <name type="scientific">Rhodococcus erythropolis</name>
    <name type="common">Arthrobacter picolinophilus</name>
    <dbReference type="NCBI Taxonomy" id="1833"/>
    <lineage>
        <taxon>Bacteria</taxon>
        <taxon>Bacillati</taxon>
        <taxon>Actinomycetota</taxon>
        <taxon>Actinomycetes</taxon>
        <taxon>Mycobacteriales</taxon>
        <taxon>Nocardiaceae</taxon>
        <taxon>Rhodococcus</taxon>
        <taxon>Rhodococcus erythropolis group</taxon>
    </lineage>
</organism>
<proteinExistence type="predicted"/>
<dbReference type="EMBL" id="MRBO01000356">
    <property type="protein sequence ID" value="KAB2585202.1"/>
    <property type="molecule type" value="Genomic_DNA"/>
</dbReference>
<keyword evidence="2" id="KW-0472">Membrane</keyword>
<evidence type="ECO:0008006" key="5">
    <source>
        <dbReference type="Google" id="ProtNLM"/>
    </source>
</evidence>
<name>A0A5N5E7H4_RHOER</name>
<dbReference type="NCBIfam" id="NF042935">
    <property type="entry name" value="SCO6880_fam"/>
    <property type="match status" value="1"/>
</dbReference>
<feature type="region of interest" description="Disordered" evidence="1">
    <location>
        <begin position="423"/>
        <end position="455"/>
    </location>
</feature>
<accession>A0A5N5E7H4</accession>
<evidence type="ECO:0000256" key="1">
    <source>
        <dbReference type="SAM" id="MobiDB-lite"/>
    </source>
</evidence>
<evidence type="ECO:0000313" key="4">
    <source>
        <dbReference type="Proteomes" id="UP000325576"/>
    </source>
</evidence>
<evidence type="ECO:0000256" key="2">
    <source>
        <dbReference type="SAM" id="Phobius"/>
    </source>
</evidence>
<dbReference type="Proteomes" id="UP000325576">
    <property type="component" value="Unassembled WGS sequence"/>
</dbReference>
<evidence type="ECO:0000313" key="3">
    <source>
        <dbReference type="EMBL" id="KAB2585202.1"/>
    </source>
</evidence>
<dbReference type="InterPro" id="IPR049978">
    <property type="entry name" value="SCO6880-like"/>
</dbReference>
<keyword evidence="2" id="KW-0812">Transmembrane</keyword>
<dbReference type="AlphaFoldDB" id="A0A5N5E7H4"/>
<feature type="transmembrane region" description="Helical" evidence="2">
    <location>
        <begin position="21"/>
        <end position="41"/>
    </location>
</feature>
<keyword evidence="2" id="KW-1133">Transmembrane helix</keyword>
<protein>
    <recommendedName>
        <fullName evidence="5">PrgI family protein</fullName>
    </recommendedName>
</protein>
<reference evidence="3 4" key="1">
    <citation type="journal article" date="2017" name="Poromechanics V (2013)">
        <title>Genomic Characterization of the Arsenic-Tolerant Actinobacterium, &lt;i&gt;Rhodococcus erythropolis&lt;/i&gt; S43.</title>
        <authorList>
            <person name="Retamal-Morales G."/>
            <person name="Mehnert M."/>
            <person name="Schwabe R."/>
            <person name="Tischler D."/>
            <person name="Schloemann M."/>
            <person name="Levican G.J."/>
        </authorList>
    </citation>
    <scope>NUCLEOTIDE SEQUENCE [LARGE SCALE GENOMIC DNA]</scope>
    <source>
        <strain evidence="3 4">S43</strain>
    </source>
</reference>
<comment type="caution">
    <text evidence="3">The sequence shown here is derived from an EMBL/GenBank/DDBJ whole genome shotgun (WGS) entry which is preliminary data.</text>
</comment>
<sequence>MSEQRTAILGRQVARRGLLPFPEPVVAAWAGSVIVAVSALFLVGQNIWVLGFDVLLILAALASTTDINHRESYASRKMKAIRNRQRRKRGEHVWVSPTDPDFGNPDLDPGWAFPTPLGQTAPLDLSGTGLDDLFVLHSRTPGDNDQYTVLIAMQGLAEGLRGDQAWAVTSAAFGRTLAGFAKRSSFVRGLELMNRSVPADMTPHENWMEAKIAAGDPAMQVLPAIQSYGQLIDRVEPYSEGHYSYAVLIFPKSTALLMEGARLARRKDAETIAGVAQVIRDETERAVASLTRAGMGRVQVYGEQRTCAVIRSCQDPSFPLDAHKGVRWDNCWPSYVGREESVEVAGKWNTRVGTIPPRVIEPVELGPLWLAELLTGVEPDPGDDEISAAPTIRTVMVRMDFVEAAQARTAAVKDVTADRARQIGEGRKGKVTDGSSEVASSESAHRRSDLKPGSGHHGMIYSLAVSVTGRGEDDALRACTRVEQAAADCGIGEIEWQDNRHDVASLLTLPLGRGLAATKWTRVK</sequence>